<organism evidence="1 2">
    <name type="scientific">Mangrovibacter phragmitis</name>
    <dbReference type="NCBI Taxonomy" id="1691903"/>
    <lineage>
        <taxon>Bacteria</taxon>
        <taxon>Pseudomonadati</taxon>
        <taxon>Pseudomonadota</taxon>
        <taxon>Gammaproteobacteria</taxon>
        <taxon>Enterobacterales</taxon>
        <taxon>Enterobacteriaceae</taxon>
        <taxon>Mangrovibacter</taxon>
    </lineage>
</organism>
<sequence length="414" mass="48912">MFEKKDYDKEILNINKRSKKHTCLYSDCLGKTIYSHAISKSISIEKISENGHVKKFSPIRHGDEKIPKISDVGINEATAFNGFCHLHDGFFNDIDEREINNLRDLFLQIYRSISCVYYYEQIGDVLYPDIDIDEAVKIIVNNQITKDEIDLTQDKLYKVKGFLSDEMARANNIKNSELNKRKEEINRVRNYFLNNIHELDECKYTNRKLNEKGTELQTIKFNDFDYALFYYITDFQVPVAINTMHNLNYDGRNFLFFYIVIPYEASNIIIGVMENNLPPEYYDKIITLIDDAFKNRLSVLNFIETLVISSPDETYFKPCIINNMRKEKLDFILNDFMFLHEFLSFDKYFLEYDVSIFDELRTSIISEGINVFNESELDKIHTLPMRESIDVRKNKMMSKIMRENITIKSLKNDL</sequence>
<reference evidence="2" key="1">
    <citation type="submission" date="2016-05" db="EMBL/GenBank/DDBJ databases">
        <authorList>
            <person name="Behera P."/>
            <person name="Vaishampayan P."/>
            <person name="Singh N."/>
            <person name="Raina V."/>
            <person name="Suar M."/>
            <person name="Pattnaik A."/>
            <person name="Rastogi G."/>
        </authorList>
    </citation>
    <scope>NUCLEOTIDE SEQUENCE [LARGE SCALE GENOMIC DNA]</scope>
    <source>
        <strain evidence="2">MP23</strain>
    </source>
</reference>
<gene>
    <name evidence="1" type="ORF">A9B99_13485</name>
</gene>
<comment type="caution">
    <text evidence="1">The sequence shown here is derived from an EMBL/GenBank/DDBJ whole genome shotgun (WGS) entry which is preliminary data.</text>
</comment>
<evidence type="ECO:0000313" key="1">
    <source>
        <dbReference type="EMBL" id="OAT75819.1"/>
    </source>
</evidence>
<keyword evidence="2" id="KW-1185">Reference proteome</keyword>
<accession>A0A1B7L0B6</accession>
<dbReference type="AlphaFoldDB" id="A0A1B7L0B6"/>
<dbReference type="EMBL" id="LYRP01000043">
    <property type="protein sequence ID" value="OAT75819.1"/>
    <property type="molecule type" value="Genomic_DNA"/>
</dbReference>
<name>A0A1B7L0B6_9ENTR</name>
<dbReference type="Proteomes" id="UP000078225">
    <property type="component" value="Unassembled WGS sequence"/>
</dbReference>
<protein>
    <submittedName>
        <fullName evidence="1">Uncharacterized protein</fullName>
    </submittedName>
</protein>
<proteinExistence type="predicted"/>
<evidence type="ECO:0000313" key="2">
    <source>
        <dbReference type="Proteomes" id="UP000078225"/>
    </source>
</evidence>